<keyword evidence="4" id="KW-1185">Reference proteome</keyword>
<dbReference type="PANTHER" id="PTHR46663:SF2">
    <property type="entry name" value="GGDEF DOMAIN-CONTAINING PROTEIN"/>
    <property type="match status" value="1"/>
</dbReference>
<dbReference type="SUPFAM" id="SSF55781">
    <property type="entry name" value="GAF domain-like"/>
    <property type="match status" value="1"/>
</dbReference>
<protein>
    <submittedName>
        <fullName evidence="3">Sensor domain-containing diguanylate cyclase</fullName>
    </submittedName>
</protein>
<evidence type="ECO:0000256" key="1">
    <source>
        <dbReference type="ARBA" id="ARBA00001946"/>
    </source>
</evidence>
<name>A0A4U1BM62_9GAMM</name>
<dbReference type="SMART" id="SM00267">
    <property type="entry name" value="GGDEF"/>
    <property type="match status" value="1"/>
</dbReference>
<dbReference type="FunFam" id="3.30.70.270:FF:000001">
    <property type="entry name" value="Diguanylate cyclase domain protein"/>
    <property type="match status" value="1"/>
</dbReference>
<dbReference type="Proteomes" id="UP000305675">
    <property type="component" value="Unassembled WGS sequence"/>
</dbReference>
<dbReference type="CDD" id="cd01949">
    <property type="entry name" value="GGDEF"/>
    <property type="match status" value="1"/>
</dbReference>
<dbReference type="InterPro" id="IPR043128">
    <property type="entry name" value="Rev_trsase/Diguanyl_cyclase"/>
</dbReference>
<dbReference type="InterPro" id="IPR029787">
    <property type="entry name" value="Nucleotide_cyclase"/>
</dbReference>
<evidence type="ECO:0000313" key="4">
    <source>
        <dbReference type="Proteomes" id="UP000305675"/>
    </source>
</evidence>
<feature type="domain" description="GGDEF" evidence="2">
    <location>
        <begin position="210"/>
        <end position="332"/>
    </location>
</feature>
<organism evidence="3 4">
    <name type="scientific">Ferrimonas aestuarii</name>
    <dbReference type="NCBI Taxonomy" id="2569539"/>
    <lineage>
        <taxon>Bacteria</taxon>
        <taxon>Pseudomonadati</taxon>
        <taxon>Pseudomonadota</taxon>
        <taxon>Gammaproteobacteria</taxon>
        <taxon>Alteromonadales</taxon>
        <taxon>Ferrimonadaceae</taxon>
        <taxon>Ferrimonas</taxon>
    </lineage>
</organism>
<comment type="caution">
    <text evidence="3">The sequence shown here is derived from an EMBL/GenBank/DDBJ whole genome shotgun (WGS) entry which is preliminary data.</text>
</comment>
<dbReference type="Pfam" id="PF13185">
    <property type="entry name" value="GAF_2"/>
    <property type="match status" value="1"/>
</dbReference>
<dbReference type="Pfam" id="PF00990">
    <property type="entry name" value="GGDEF"/>
    <property type="match status" value="1"/>
</dbReference>
<dbReference type="EMBL" id="SWCJ01000009">
    <property type="protein sequence ID" value="TKB54245.1"/>
    <property type="molecule type" value="Genomic_DNA"/>
</dbReference>
<dbReference type="InterPro" id="IPR000160">
    <property type="entry name" value="GGDEF_dom"/>
</dbReference>
<dbReference type="AlphaFoldDB" id="A0A4U1BM62"/>
<dbReference type="GO" id="GO:0003824">
    <property type="term" value="F:catalytic activity"/>
    <property type="evidence" value="ECO:0007669"/>
    <property type="project" value="UniProtKB-ARBA"/>
</dbReference>
<reference evidence="3 4" key="1">
    <citation type="submission" date="2019-04" db="EMBL/GenBank/DDBJ databases">
        <authorList>
            <person name="Hwang J.C."/>
        </authorList>
    </citation>
    <scope>NUCLEOTIDE SEQUENCE [LARGE SCALE GENOMIC DNA]</scope>
    <source>
        <strain evidence="3 4">IMCC35002</strain>
    </source>
</reference>
<evidence type="ECO:0000259" key="2">
    <source>
        <dbReference type="PROSITE" id="PS50887"/>
    </source>
</evidence>
<sequence length="332" mass="37437">MDTKQLLATQYGLNQTLTKLALGSSLKQSLTQLTELAESLRPDVRVSILQYHPQTQTLTTLAAPSLPQGYNQLLHHLKIGPDVGTCGRTAYQRCFCFSADITTDPNWHSFREHALAADIRACWSVPIFSSKQRLLGTFALYLSQALAPCKEDKEFMELISSVAAVAIEKEQMEAELYFAATHDALTQVANRHHFLEKLNHTLANCQRQQRPIALFYMDIDRFKAINDSFGHQMGDQVLIHFAHRIESVCRKGDLLGRIGGDEFLLMCPLKTEQDLDDIEQRLRQALAKHAFRAHIQLSGSIGAALWSPNRPIHAEQLIAEADAKMYQHKHSH</sequence>
<accession>A0A4U1BM62</accession>
<dbReference type="SMART" id="SM00065">
    <property type="entry name" value="GAF"/>
    <property type="match status" value="1"/>
</dbReference>
<comment type="cofactor">
    <cofactor evidence="1">
        <name>Mg(2+)</name>
        <dbReference type="ChEBI" id="CHEBI:18420"/>
    </cofactor>
</comment>
<dbReference type="InterPro" id="IPR052163">
    <property type="entry name" value="DGC-Regulatory_Protein"/>
</dbReference>
<dbReference type="PROSITE" id="PS50887">
    <property type="entry name" value="GGDEF"/>
    <property type="match status" value="1"/>
</dbReference>
<dbReference type="PANTHER" id="PTHR46663">
    <property type="entry name" value="DIGUANYLATE CYCLASE DGCT-RELATED"/>
    <property type="match status" value="1"/>
</dbReference>
<dbReference type="RefSeq" id="WP_136863794.1">
    <property type="nucleotide sequence ID" value="NZ_SWCJ01000009.1"/>
</dbReference>
<dbReference type="InterPro" id="IPR029016">
    <property type="entry name" value="GAF-like_dom_sf"/>
</dbReference>
<evidence type="ECO:0000313" key="3">
    <source>
        <dbReference type="EMBL" id="TKB54245.1"/>
    </source>
</evidence>
<dbReference type="SUPFAM" id="SSF55073">
    <property type="entry name" value="Nucleotide cyclase"/>
    <property type="match status" value="1"/>
</dbReference>
<dbReference type="Gene3D" id="3.30.70.270">
    <property type="match status" value="1"/>
</dbReference>
<dbReference type="InterPro" id="IPR003018">
    <property type="entry name" value="GAF"/>
</dbReference>
<proteinExistence type="predicted"/>
<dbReference type="Gene3D" id="3.30.450.40">
    <property type="match status" value="1"/>
</dbReference>
<dbReference type="OrthoDB" id="9812358at2"/>
<gene>
    <name evidence="3" type="ORF">FCL42_12675</name>
</gene>
<dbReference type="NCBIfam" id="TIGR00254">
    <property type="entry name" value="GGDEF"/>
    <property type="match status" value="1"/>
</dbReference>